<dbReference type="PROSITE" id="PS50280">
    <property type="entry name" value="SET"/>
    <property type="match status" value="1"/>
</dbReference>
<accession>A0AAD7DGT2</accession>
<evidence type="ECO:0000259" key="1">
    <source>
        <dbReference type="PROSITE" id="PS50280"/>
    </source>
</evidence>
<sequence length="259" mass="28602">MVARRSIAPGELIALERPVVVSRTDIAIAEDQSTTGIFYRAALSNLSLATRQKIMNLCNSFASEQEPIIGTLNTNCCAIPLAPSPNTIPDSTYSGLFPTLCRANHDCAPNANFFFNPRTFTGQFRAVRPVAKDEEITVLYCELAASRQVRRAELLEHYKFLCECKTCCLLPALLEQSDARRRAIGDLIPLMHQGIYADGMSVARIEELLDWATREGLYALYAELLVYGYGIAIRLGSLDVADKWSRMAAAAFRTLNGAD</sequence>
<keyword evidence="3" id="KW-1185">Reference proteome</keyword>
<gene>
    <name evidence="2" type="ORF">B0H17DRAFT_1011340</name>
</gene>
<dbReference type="Pfam" id="PF00856">
    <property type="entry name" value="SET"/>
    <property type="match status" value="1"/>
</dbReference>
<proteinExistence type="predicted"/>
<dbReference type="AlphaFoldDB" id="A0AAD7DGT2"/>
<organism evidence="2 3">
    <name type="scientific">Mycena rosella</name>
    <name type="common">Pink bonnet</name>
    <name type="synonym">Agaricus rosellus</name>
    <dbReference type="NCBI Taxonomy" id="1033263"/>
    <lineage>
        <taxon>Eukaryota</taxon>
        <taxon>Fungi</taxon>
        <taxon>Dikarya</taxon>
        <taxon>Basidiomycota</taxon>
        <taxon>Agaricomycotina</taxon>
        <taxon>Agaricomycetes</taxon>
        <taxon>Agaricomycetidae</taxon>
        <taxon>Agaricales</taxon>
        <taxon>Marasmiineae</taxon>
        <taxon>Mycenaceae</taxon>
        <taxon>Mycena</taxon>
    </lineage>
</organism>
<feature type="domain" description="SET" evidence="1">
    <location>
        <begin position="1"/>
        <end position="141"/>
    </location>
</feature>
<evidence type="ECO:0000313" key="3">
    <source>
        <dbReference type="Proteomes" id="UP001221757"/>
    </source>
</evidence>
<reference evidence="2" key="1">
    <citation type="submission" date="2023-03" db="EMBL/GenBank/DDBJ databases">
        <title>Massive genome expansion in bonnet fungi (Mycena s.s.) driven by repeated elements and novel gene families across ecological guilds.</title>
        <authorList>
            <consortium name="Lawrence Berkeley National Laboratory"/>
            <person name="Harder C.B."/>
            <person name="Miyauchi S."/>
            <person name="Viragh M."/>
            <person name="Kuo A."/>
            <person name="Thoen E."/>
            <person name="Andreopoulos B."/>
            <person name="Lu D."/>
            <person name="Skrede I."/>
            <person name="Drula E."/>
            <person name="Henrissat B."/>
            <person name="Morin E."/>
            <person name="Kohler A."/>
            <person name="Barry K."/>
            <person name="LaButti K."/>
            <person name="Morin E."/>
            <person name="Salamov A."/>
            <person name="Lipzen A."/>
            <person name="Mereny Z."/>
            <person name="Hegedus B."/>
            <person name="Baldrian P."/>
            <person name="Stursova M."/>
            <person name="Weitz H."/>
            <person name="Taylor A."/>
            <person name="Grigoriev I.V."/>
            <person name="Nagy L.G."/>
            <person name="Martin F."/>
            <person name="Kauserud H."/>
        </authorList>
    </citation>
    <scope>NUCLEOTIDE SEQUENCE</scope>
    <source>
        <strain evidence="2">CBHHK067</strain>
    </source>
</reference>
<protein>
    <recommendedName>
        <fullName evidence="1">SET domain-containing protein</fullName>
    </recommendedName>
</protein>
<dbReference type="InterPro" id="IPR053185">
    <property type="entry name" value="SET_domain_protein"/>
</dbReference>
<name>A0AAD7DGT2_MYCRO</name>
<dbReference type="PANTHER" id="PTHR47332:SF4">
    <property type="entry name" value="SET DOMAIN-CONTAINING PROTEIN 5"/>
    <property type="match status" value="1"/>
</dbReference>
<dbReference type="EMBL" id="JARKIE010000063">
    <property type="protein sequence ID" value="KAJ7690648.1"/>
    <property type="molecule type" value="Genomic_DNA"/>
</dbReference>
<dbReference type="Gene3D" id="2.170.270.10">
    <property type="entry name" value="SET domain"/>
    <property type="match status" value="1"/>
</dbReference>
<dbReference type="CDD" id="cd20071">
    <property type="entry name" value="SET_SMYD"/>
    <property type="match status" value="1"/>
</dbReference>
<dbReference type="PANTHER" id="PTHR47332">
    <property type="entry name" value="SET DOMAIN-CONTAINING PROTEIN 5"/>
    <property type="match status" value="1"/>
</dbReference>
<comment type="caution">
    <text evidence="2">The sequence shown here is derived from an EMBL/GenBank/DDBJ whole genome shotgun (WGS) entry which is preliminary data.</text>
</comment>
<dbReference type="InterPro" id="IPR046341">
    <property type="entry name" value="SET_dom_sf"/>
</dbReference>
<dbReference type="InterPro" id="IPR001214">
    <property type="entry name" value="SET_dom"/>
</dbReference>
<dbReference type="Proteomes" id="UP001221757">
    <property type="component" value="Unassembled WGS sequence"/>
</dbReference>
<dbReference type="SUPFAM" id="SSF82199">
    <property type="entry name" value="SET domain"/>
    <property type="match status" value="1"/>
</dbReference>
<evidence type="ECO:0000313" key="2">
    <source>
        <dbReference type="EMBL" id="KAJ7690648.1"/>
    </source>
</evidence>